<gene>
    <name evidence="1" type="ORF">VP01_2106g4</name>
</gene>
<name>A0A0L6VAR7_9BASI</name>
<dbReference type="OrthoDB" id="2504290at2759"/>
<evidence type="ECO:0000313" key="1">
    <source>
        <dbReference type="EMBL" id="KNZ57657.1"/>
    </source>
</evidence>
<organism evidence="1 2">
    <name type="scientific">Puccinia sorghi</name>
    <dbReference type="NCBI Taxonomy" id="27349"/>
    <lineage>
        <taxon>Eukaryota</taxon>
        <taxon>Fungi</taxon>
        <taxon>Dikarya</taxon>
        <taxon>Basidiomycota</taxon>
        <taxon>Pucciniomycotina</taxon>
        <taxon>Pucciniomycetes</taxon>
        <taxon>Pucciniales</taxon>
        <taxon>Pucciniaceae</taxon>
        <taxon>Puccinia</taxon>
    </lineage>
</organism>
<comment type="caution">
    <text evidence="1">The sequence shown here is derived from an EMBL/GenBank/DDBJ whole genome shotgun (WGS) entry which is preliminary data.</text>
</comment>
<protein>
    <recommendedName>
        <fullName evidence="3">BED-type domain-containing protein</fullName>
    </recommendedName>
</protein>
<reference evidence="1" key="1">
    <citation type="submission" date="2015-08" db="EMBL/GenBank/DDBJ databases">
        <title>Next Generation Sequencing and Analysis of the Genome of Puccinia sorghi L Schw, the Causal Agent of Maize Common Rust.</title>
        <authorList>
            <person name="Rochi L."/>
            <person name="Burguener G."/>
            <person name="Darino M."/>
            <person name="Turjanski A."/>
            <person name="Kreff E."/>
            <person name="Dieguez M.J."/>
            <person name="Sacco F."/>
        </authorList>
    </citation>
    <scope>NUCLEOTIDE SEQUENCE [LARGE SCALE GENOMIC DNA]</scope>
    <source>
        <strain evidence="1">RO10H11247</strain>
    </source>
</reference>
<keyword evidence="2" id="KW-1185">Reference proteome</keyword>
<evidence type="ECO:0008006" key="3">
    <source>
        <dbReference type="Google" id="ProtNLM"/>
    </source>
</evidence>
<accession>A0A0L6VAR7</accession>
<dbReference type="AlphaFoldDB" id="A0A0L6VAR7"/>
<dbReference type="VEuPathDB" id="FungiDB:VP01_2106g4"/>
<evidence type="ECO:0000313" key="2">
    <source>
        <dbReference type="Proteomes" id="UP000037035"/>
    </source>
</evidence>
<sequence>MSSLKQSWVWNHFKNPSNPSHAIGQVMIKSFKCGAYLKNHCLGSTKNFHKHLLKKHNLLEPKPTKKIDTTQSKTTKKLKNGRMGAKMELNGKSLQTALIYIIVDTKLPFSIFKRKYFKNLVFLISEHDTPLMPQIL</sequence>
<proteinExistence type="predicted"/>
<dbReference type="EMBL" id="LAVV01006955">
    <property type="protein sequence ID" value="KNZ57657.1"/>
    <property type="molecule type" value="Genomic_DNA"/>
</dbReference>
<dbReference type="Proteomes" id="UP000037035">
    <property type="component" value="Unassembled WGS sequence"/>
</dbReference>